<name>A0A1X7SNX1_AMPQE</name>
<proteinExistence type="predicted"/>
<protein>
    <submittedName>
        <fullName evidence="1">Uncharacterized protein</fullName>
    </submittedName>
</protein>
<dbReference type="InParanoid" id="A0A1X7SNX1"/>
<reference evidence="1" key="1">
    <citation type="submission" date="2017-05" db="UniProtKB">
        <authorList>
            <consortium name="EnsemblMetazoa"/>
        </authorList>
    </citation>
    <scope>IDENTIFICATION</scope>
</reference>
<dbReference type="OrthoDB" id="10255632at2759"/>
<organism evidence="1">
    <name type="scientific">Amphimedon queenslandica</name>
    <name type="common">Sponge</name>
    <dbReference type="NCBI Taxonomy" id="400682"/>
    <lineage>
        <taxon>Eukaryota</taxon>
        <taxon>Metazoa</taxon>
        <taxon>Porifera</taxon>
        <taxon>Demospongiae</taxon>
        <taxon>Heteroscleromorpha</taxon>
        <taxon>Haplosclerida</taxon>
        <taxon>Niphatidae</taxon>
        <taxon>Amphimedon</taxon>
    </lineage>
</organism>
<dbReference type="AlphaFoldDB" id="A0A1X7SNX1"/>
<accession>A0A1X7SNX1</accession>
<dbReference type="EnsemblMetazoa" id="Aqu2.1.03766_001">
    <property type="protein sequence ID" value="Aqu2.1.03766_001"/>
    <property type="gene ID" value="Aqu2.1.03766"/>
</dbReference>
<evidence type="ECO:0000313" key="1">
    <source>
        <dbReference type="EnsemblMetazoa" id="Aqu2.1.03766_001"/>
    </source>
</evidence>
<sequence length="111" mass="12388">MSESVSTSGLTDRTVWWGERIKLDRQLQDLVVKLESVWLGHWKLLLLPTPPLSSSLSPLSSLLSANGLSSSNAWAEVLVAGKRVLGYREFDLVLSSLLDKRKRNKGELLEN</sequence>
<dbReference type="Pfam" id="PF03568">
    <property type="entry name" value="Separin_C"/>
    <property type="match status" value="1"/>
</dbReference>